<name>A0A3M2LHL5_9ACTN</name>
<dbReference type="Pfam" id="PF13577">
    <property type="entry name" value="SnoaL_4"/>
    <property type="match status" value="1"/>
</dbReference>
<feature type="region of interest" description="Disordered" evidence="1">
    <location>
        <begin position="157"/>
        <end position="201"/>
    </location>
</feature>
<dbReference type="CDD" id="cd00531">
    <property type="entry name" value="NTF2_like"/>
    <property type="match status" value="1"/>
</dbReference>
<dbReference type="InterPro" id="IPR032710">
    <property type="entry name" value="NTF2-like_dom_sf"/>
</dbReference>
<dbReference type="AlphaFoldDB" id="A0A3M2LHL5"/>
<evidence type="ECO:0000313" key="3">
    <source>
        <dbReference type="EMBL" id="RMI36957.1"/>
    </source>
</evidence>
<evidence type="ECO:0000256" key="1">
    <source>
        <dbReference type="SAM" id="MobiDB-lite"/>
    </source>
</evidence>
<gene>
    <name evidence="3" type="ORF">EBO15_37165</name>
</gene>
<feature type="compositionally biased region" description="Low complexity" evidence="1">
    <location>
        <begin position="8"/>
        <end position="21"/>
    </location>
</feature>
<organism evidence="3 4">
    <name type="scientific">Actinomadura harenae</name>
    <dbReference type="NCBI Taxonomy" id="2483351"/>
    <lineage>
        <taxon>Bacteria</taxon>
        <taxon>Bacillati</taxon>
        <taxon>Actinomycetota</taxon>
        <taxon>Actinomycetes</taxon>
        <taxon>Streptosporangiales</taxon>
        <taxon>Thermomonosporaceae</taxon>
        <taxon>Actinomadura</taxon>
    </lineage>
</organism>
<keyword evidence="4" id="KW-1185">Reference proteome</keyword>
<evidence type="ECO:0000259" key="2">
    <source>
        <dbReference type="Pfam" id="PF13577"/>
    </source>
</evidence>
<feature type="region of interest" description="Disordered" evidence="1">
    <location>
        <begin position="1"/>
        <end position="24"/>
    </location>
</feature>
<dbReference type="Proteomes" id="UP000282674">
    <property type="component" value="Unassembled WGS sequence"/>
</dbReference>
<comment type="caution">
    <text evidence="3">The sequence shown here is derived from an EMBL/GenBank/DDBJ whole genome shotgun (WGS) entry which is preliminary data.</text>
</comment>
<feature type="domain" description="SnoaL-like" evidence="2">
    <location>
        <begin position="30"/>
        <end position="154"/>
    </location>
</feature>
<reference evidence="3 4" key="1">
    <citation type="submission" date="2018-10" db="EMBL/GenBank/DDBJ databases">
        <title>Isolation from soil.</title>
        <authorList>
            <person name="Hu J."/>
        </authorList>
    </citation>
    <scope>NUCLEOTIDE SEQUENCE [LARGE SCALE GENOMIC DNA]</scope>
    <source>
        <strain evidence="3 4">NEAU-Ht49</strain>
    </source>
</reference>
<dbReference type="InterPro" id="IPR037401">
    <property type="entry name" value="SnoaL-like"/>
</dbReference>
<accession>A0A3M2LHL5</accession>
<feature type="compositionally biased region" description="Polar residues" evidence="1">
    <location>
        <begin position="168"/>
        <end position="201"/>
    </location>
</feature>
<evidence type="ECO:0000313" key="4">
    <source>
        <dbReference type="Proteomes" id="UP000282674"/>
    </source>
</evidence>
<proteinExistence type="predicted"/>
<sequence>MDAPSGAPPTSRRTRQPPSYRGAVLDDPRTRQAFRDLAEHYAAACDRRRPDTIAGLFTEDGVLLISRPGDTAPSTAYRGRAAIAEAMTGLNRYRVTSHAVTNQLTDTETATAETYCTASHVYETPDGDRLFVMTIRYEEAFILEDGRWLFASRHARRLDRGPPPQRRLATSTPFAPGDSNRTTGSGANPTSVSQSAHSAAV</sequence>
<dbReference type="Gene3D" id="3.10.450.50">
    <property type="match status" value="1"/>
</dbReference>
<dbReference type="SUPFAM" id="SSF54427">
    <property type="entry name" value="NTF2-like"/>
    <property type="match status" value="1"/>
</dbReference>
<dbReference type="EMBL" id="RFFG01000120">
    <property type="protein sequence ID" value="RMI36957.1"/>
    <property type="molecule type" value="Genomic_DNA"/>
</dbReference>
<protein>
    <submittedName>
        <fullName evidence="3">Nuclear transport factor 2 family protein</fullName>
    </submittedName>
</protein>